<proteinExistence type="predicted"/>
<dbReference type="PROSITE" id="PS50109">
    <property type="entry name" value="HIS_KIN"/>
    <property type="match status" value="1"/>
</dbReference>
<keyword evidence="4" id="KW-0808">Transferase</keyword>
<dbReference type="EMBL" id="JBHSMR010000013">
    <property type="protein sequence ID" value="MFC5479994.1"/>
    <property type="molecule type" value="Genomic_DNA"/>
</dbReference>
<dbReference type="Gene3D" id="1.10.287.130">
    <property type="match status" value="1"/>
</dbReference>
<dbReference type="InterPro" id="IPR003594">
    <property type="entry name" value="HATPase_dom"/>
</dbReference>
<gene>
    <name evidence="7" type="ORF">ACFPQ5_17485</name>
</gene>
<keyword evidence="8" id="KW-1185">Reference proteome</keyword>
<dbReference type="SMART" id="SM00387">
    <property type="entry name" value="HATPase_c"/>
    <property type="match status" value="1"/>
</dbReference>
<dbReference type="SMART" id="SM00388">
    <property type="entry name" value="HisKA"/>
    <property type="match status" value="1"/>
</dbReference>
<dbReference type="InterPro" id="IPR036890">
    <property type="entry name" value="HATPase_C_sf"/>
</dbReference>
<dbReference type="SUPFAM" id="SSF55781">
    <property type="entry name" value="GAF domain-like"/>
    <property type="match status" value="1"/>
</dbReference>
<dbReference type="Gene3D" id="3.30.565.10">
    <property type="entry name" value="Histidine kinase-like ATPase, C-terminal domain"/>
    <property type="match status" value="1"/>
</dbReference>
<dbReference type="InterPro" id="IPR005467">
    <property type="entry name" value="His_kinase_dom"/>
</dbReference>
<sequence>MKEQLSKRVAEIQAISAVPKILETVAAMTGLRFVCIAHVTDDSWIACAVLDRLDFGLVPGAQLDVTTTLCEEVRDTARAVIIDSVRDSDQYRAHHTPRIYGFESYFSIPIFRTDGSYFGTLCGLDPEPARLTDSTVAATMHLFAELVSKQLDADTELVAARAELLGERETAELREQFIAVLGHDLRTPLGSILLGTEVLALKHPDPASKPVVERIRRSAVRMAALVDDVVDFTRGRMGSGITLRLRDAAIGATLEQVVDEMCGLYPLRTIEATIAPDLRLRCDPERIAQLLSNLLKNALVHGGEHTPVRVSAALDDDEFVLSVANAGPELPRSVIAGLFKPYWRAASRSGSEGLGLGLYIVDQIARAHGGSIDVSSTGGTTAFVFRLGAALPDHPPTDLLTHADC</sequence>
<dbReference type="CDD" id="cd00082">
    <property type="entry name" value="HisKA"/>
    <property type="match status" value="1"/>
</dbReference>
<feature type="domain" description="Histidine kinase" evidence="6">
    <location>
        <begin position="180"/>
        <end position="391"/>
    </location>
</feature>
<dbReference type="InterPro" id="IPR050351">
    <property type="entry name" value="BphY/WalK/GraS-like"/>
</dbReference>
<dbReference type="SUPFAM" id="SSF47384">
    <property type="entry name" value="Homodimeric domain of signal transducing histidine kinase"/>
    <property type="match status" value="1"/>
</dbReference>
<dbReference type="Pfam" id="PF01590">
    <property type="entry name" value="GAF"/>
    <property type="match status" value="1"/>
</dbReference>
<name>A0ABW0MQ40_9BURK</name>
<dbReference type="Pfam" id="PF02518">
    <property type="entry name" value="HATPase_c"/>
    <property type="match status" value="1"/>
</dbReference>
<keyword evidence="5 7" id="KW-0418">Kinase</keyword>
<organism evidence="7 8">
    <name type="scientific">Massilia suwonensis</name>
    <dbReference type="NCBI Taxonomy" id="648895"/>
    <lineage>
        <taxon>Bacteria</taxon>
        <taxon>Pseudomonadati</taxon>
        <taxon>Pseudomonadota</taxon>
        <taxon>Betaproteobacteria</taxon>
        <taxon>Burkholderiales</taxon>
        <taxon>Oxalobacteraceae</taxon>
        <taxon>Telluria group</taxon>
        <taxon>Massilia</taxon>
    </lineage>
</organism>
<dbReference type="RefSeq" id="WP_379758507.1">
    <property type="nucleotide sequence ID" value="NZ_JBHSMR010000013.1"/>
</dbReference>
<reference evidence="8" key="1">
    <citation type="journal article" date="2019" name="Int. J. Syst. Evol. Microbiol.">
        <title>The Global Catalogue of Microorganisms (GCM) 10K type strain sequencing project: providing services to taxonomists for standard genome sequencing and annotation.</title>
        <authorList>
            <consortium name="The Broad Institute Genomics Platform"/>
            <consortium name="The Broad Institute Genome Sequencing Center for Infectious Disease"/>
            <person name="Wu L."/>
            <person name="Ma J."/>
        </authorList>
    </citation>
    <scope>NUCLEOTIDE SEQUENCE [LARGE SCALE GENOMIC DNA]</scope>
    <source>
        <strain evidence="8">CCUG 43111</strain>
    </source>
</reference>
<comment type="catalytic activity">
    <reaction evidence="1">
        <text>ATP + protein L-histidine = ADP + protein N-phospho-L-histidine.</text>
        <dbReference type="EC" id="2.7.13.3"/>
    </reaction>
</comment>
<evidence type="ECO:0000256" key="2">
    <source>
        <dbReference type="ARBA" id="ARBA00012438"/>
    </source>
</evidence>
<dbReference type="CDD" id="cd00075">
    <property type="entry name" value="HATPase"/>
    <property type="match status" value="1"/>
</dbReference>
<dbReference type="InterPro" id="IPR036097">
    <property type="entry name" value="HisK_dim/P_sf"/>
</dbReference>
<evidence type="ECO:0000259" key="6">
    <source>
        <dbReference type="PROSITE" id="PS50109"/>
    </source>
</evidence>
<evidence type="ECO:0000313" key="8">
    <source>
        <dbReference type="Proteomes" id="UP001596101"/>
    </source>
</evidence>
<dbReference type="InterPro" id="IPR003661">
    <property type="entry name" value="HisK_dim/P_dom"/>
</dbReference>
<dbReference type="InterPro" id="IPR003018">
    <property type="entry name" value="GAF"/>
</dbReference>
<evidence type="ECO:0000256" key="1">
    <source>
        <dbReference type="ARBA" id="ARBA00000085"/>
    </source>
</evidence>
<evidence type="ECO:0000256" key="4">
    <source>
        <dbReference type="ARBA" id="ARBA00022679"/>
    </source>
</evidence>
<dbReference type="PANTHER" id="PTHR42878">
    <property type="entry name" value="TWO-COMPONENT HISTIDINE KINASE"/>
    <property type="match status" value="1"/>
</dbReference>
<dbReference type="EC" id="2.7.13.3" evidence="2"/>
<accession>A0ABW0MQ40</accession>
<dbReference type="PRINTS" id="PR00344">
    <property type="entry name" value="BCTRLSENSOR"/>
</dbReference>
<dbReference type="GO" id="GO:0016301">
    <property type="term" value="F:kinase activity"/>
    <property type="evidence" value="ECO:0007669"/>
    <property type="project" value="UniProtKB-KW"/>
</dbReference>
<dbReference type="InterPro" id="IPR004358">
    <property type="entry name" value="Sig_transdc_His_kin-like_C"/>
</dbReference>
<dbReference type="Pfam" id="PF00512">
    <property type="entry name" value="HisKA"/>
    <property type="match status" value="1"/>
</dbReference>
<dbReference type="Gene3D" id="3.30.450.40">
    <property type="match status" value="1"/>
</dbReference>
<evidence type="ECO:0000313" key="7">
    <source>
        <dbReference type="EMBL" id="MFC5479994.1"/>
    </source>
</evidence>
<dbReference type="InterPro" id="IPR029016">
    <property type="entry name" value="GAF-like_dom_sf"/>
</dbReference>
<keyword evidence="3" id="KW-0597">Phosphoprotein</keyword>
<dbReference type="Proteomes" id="UP001596101">
    <property type="component" value="Unassembled WGS sequence"/>
</dbReference>
<evidence type="ECO:0000256" key="3">
    <source>
        <dbReference type="ARBA" id="ARBA00022553"/>
    </source>
</evidence>
<comment type="caution">
    <text evidence="7">The sequence shown here is derived from an EMBL/GenBank/DDBJ whole genome shotgun (WGS) entry which is preliminary data.</text>
</comment>
<dbReference type="SUPFAM" id="SSF55874">
    <property type="entry name" value="ATPase domain of HSP90 chaperone/DNA topoisomerase II/histidine kinase"/>
    <property type="match status" value="1"/>
</dbReference>
<dbReference type="PANTHER" id="PTHR42878:SF15">
    <property type="entry name" value="BACTERIOPHYTOCHROME"/>
    <property type="match status" value="1"/>
</dbReference>
<evidence type="ECO:0000256" key="5">
    <source>
        <dbReference type="ARBA" id="ARBA00022777"/>
    </source>
</evidence>
<protein>
    <recommendedName>
        <fullName evidence="2">histidine kinase</fullName>
        <ecNumber evidence="2">2.7.13.3</ecNumber>
    </recommendedName>
</protein>